<dbReference type="InParanoid" id="S8FTL6"/>
<keyword evidence="2" id="KW-1185">Reference proteome</keyword>
<name>S8FTL6_FOMSC</name>
<sequence>MSQQHCWAWQRIGGPKLEIQLVDVDGAVEGSETVKSFARFEGRCSQGEIVRTMSAHSTRRLPALYPEKIA</sequence>
<reference evidence="1 2" key="1">
    <citation type="journal article" date="2012" name="Science">
        <title>The Paleozoic origin of enzymatic lignin decomposition reconstructed from 31 fungal genomes.</title>
        <authorList>
            <person name="Floudas D."/>
            <person name="Binder M."/>
            <person name="Riley R."/>
            <person name="Barry K."/>
            <person name="Blanchette R.A."/>
            <person name="Henrissat B."/>
            <person name="Martinez A.T."/>
            <person name="Otillar R."/>
            <person name="Spatafora J.W."/>
            <person name="Yadav J.S."/>
            <person name="Aerts A."/>
            <person name="Benoit I."/>
            <person name="Boyd A."/>
            <person name="Carlson A."/>
            <person name="Copeland A."/>
            <person name="Coutinho P.M."/>
            <person name="de Vries R.P."/>
            <person name="Ferreira P."/>
            <person name="Findley K."/>
            <person name="Foster B."/>
            <person name="Gaskell J."/>
            <person name="Glotzer D."/>
            <person name="Gorecki P."/>
            <person name="Heitman J."/>
            <person name="Hesse C."/>
            <person name="Hori C."/>
            <person name="Igarashi K."/>
            <person name="Jurgens J.A."/>
            <person name="Kallen N."/>
            <person name="Kersten P."/>
            <person name="Kohler A."/>
            <person name="Kuees U."/>
            <person name="Kumar T.K.A."/>
            <person name="Kuo A."/>
            <person name="LaButti K."/>
            <person name="Larrondo L.F."/>
            <person name="Lindquist E."/>
            <person name="Ling A."/>
            <person name="Lombard V."/>
            <person name="Lucas S."/>
            <person name="Lundell T."/>
            <person name="Martin R."/>
            <person name="McLaughlin D.J."/>
            <person name="Morgenstern I."/>
            <person name="Morin E."/>
            <person name="Murat C."/>
            <person name="Nagy L.G."/>
            <person name="Nolan M."/>
            <person name="Ohm R.A."/>
            <person name="Patyshakuliyeva A."/>
            <person name="Rokas A."/>
            <person name="Ruiz-Duenas F.J."/>
            <person name="Sabat G."/>
            <person name="Salamov A."/>
            <person name="Samejima M."/>
            <person name="Schmutz J."/>
            <person name="Slot J.C."/>
            <person name="St John F."/>
            <person name="Stenlid J."/>
            <person name="Sun H."/>
            <person name="Sun S."/>
            <person name="Syed K."/>
            <person name="Tsang A."/>
            <person name="Wiebenga A."/>
            <person name="Young D."/>
            <person name="Pisabarro A."/>
            <person name="Eastwood D.C."/>
            <person name="Martin F."/>
            <person name="Cullen D."/>
            <person name="Grigoriev I.V."/>
            <person name="Hibbett D.S."/>
        </authorList>
    </citation>
    <scope>NUCLEOTIDE SEQUENCE</scope>
    <source>
        <strain evidence="2">FP-58527</strain>
    </source>
</reference>
<organism evidence="1 2">
    <name type="scientific">Fomitopsis schrenkii</name>
    <name type="common">Brown rot fungus</name>
    <dbReference type="NCBI Taxonomy" id="2126942"/>
    <lineage>
        <taxon>Eukaryota</taxon>
        <taxon>Fungi</taxon>
        <taxon>Dikarya</taxon>
        <taxon>Basidiomycota</taxon>
        <taxon>Agaricomycotina</taxon>
        <taxon>Agaricomycetes</taxon>
        <taxon>Polyporales</taxon>
        <taxon>Fomitopsis</taxon>
    </lineage>
</organism>
<dbReference type="Proteomes" id="UP000015241">
    <property type="component" value="Unassembled WGS sequence"/>
</dbReference>
<proteinExistence type="predicted"/>
<evidence type="ECO:0000313" key="2">
    <source>
        <dbReference type="Proteomes" id="UP000015241"/>
    </source>
</evidence>
<dbReference type="HOGENOM" id="CLU_2757806_0_0_1"/>
<dbReference type="AlphaFoldDB" id="S8FTL6"/>
<evidence type="ECO:0000313" key="1">
    <source>
        <dbReference type="EMBL" id="EPT01525.1"/>
    </source>
</evidence>
<protein>
    <submittedName>
        <fullName evidence="1">Uncharacterized protein</fullName>
    </submittedName>
</protein>
<gene>
    <name evidence="1" type="ORF">FOMPIDRAFT_1023214</name>
</gene>
<accession>S8FTL6</accession>
<dbReference type="EMBL" id="KE504141">
    <property type="protein sequence ID" value="EPT01525.1"/>
    <property type="molecule type" value="Genomic_DNA"/>
</dbReference>